<sequence length="137" mass="14626">MDNLAPVTNINPGELPDGFTAGGAGGAGGAPDAAALKKLQMDEQKAAILEQALSQEALARLGRIKLVKPDKAKKVEQQIMAMAMKGQLPGKINEPKLVELLERGEASQAAPSERISIQRKKYAFDEDSDDDNDDDLL</sequence>
<name>A0A9N8HY65_9STRA</name>
<reference evidence="3" key="1">
    <citation type="submission" date="2020-06" db="EMBL/GenBank/DDBJ databases">
        <authorList>
            <consortium name="Plant Systems Biology data submission"/>
        </authorList>
    </citation>
    <scope>NUCLEOTIDE SEQUENCE</scope>
    <source>
        <strain evidence="3">D6</strain>
    </source>
</reference>
<dbReference type="PANTHER" id="PTHR10840:SF0">
    <property type="entry name" value="PROGRAMMED CELL DEATH PROTEIN 5"/>
    <property type="match status" value="1"/>
</dbReference>
<proteinExistence type="inferred from homology"/>
<protein>
    <submittedName>
        <fullName evidence="3">Programmed cell death protein 5</fullName>
    </submittedName>
</protein>
<dbReference type="Pfam" id="PF01984">
    <property type="entry name" value="dsDNA_bind"/>
    <property type="match status" value="1"/>
</dbReference>
<dbReference type="PANTHER" id="PTHR10840">
    <property type="entry name" value="PROGRAMMED CELL DEATH PROTEIN 5"/>
    <property type="match status" value="1"/>
</dbReference>
<dbReference type="Proteomes" id="UP001153069">
    <property type="component" value="Unassembled WGS sequence"/>
</dbReference>
<dbReference type="InterPro" id="IPR036883">
    <property type="entry name" value="PDCD5-like_sf"/>
</dbReference>
<dbReference type="SUPFAM" id="SSF46950">
    <property type="entry name" value="Double-stranded DNA-binding domain"/>
    <property type="match status" value="1"/>
</dbReference>
<dbReference type="GO" id="GO:0005634">
    <property type="term" value="C:nucleus"/>
    <property type="evidence" value="ECO:0007669"/>
    <property type="project" value="TreeGrafter"/>
</dbReference>
<dbReference type="InterPro" id="IPR002836">
    <property type="entry name" value="PDCD5-like"/>
</dbReference>
<comment type="similarity">
    <text evidence="1">Belongs to the PDCD5 family.</text>
</comment>
<comment type="caution">
    <text evidence="3">The sequence shown here is derived from an EMBL/GenBank/DDBJ whole genome shotgun (WGS) entry which is preliminary data.</text>
</comment>
<evidence type="ECO:0000313" key="4">
    <source>
        <dbReference type="Proteomes" id="UP001153069"/>
    </source>
</evidence>
<dbReference type="EMBL" id="CAICTM010002397">
    <property type="protein sequence ID" value="CAB9529090.1"/>
    <property type="molecule type" value="Genomic_DNA"/>
</dbReference>
<dbReference type="Gene3D" id="1.10.8.140">
    <property type="entry name" value="PDCD5-like"/>
    <property type="match status" value="1"/>
</dbReference>
<keyword evidence="4" id="KW-1185">Reference proteome</keyword>
<organism evidence="3 4">
    <name type="scientific">Seminavis robusta</name>
    <dbReference type="NCBI Taxonomy" id="568900"/>
    <lineage>
        <taxon>Eukaryota</taxon>
        <taxon>Sar</taxon>
        <taxon>Stramenopiles</taxon>
        <taxon>Ochrophyta</taxon>
        <taxon>Bacillariophyta</taxon>
        <taxon>Bacillariophyceae</taxon>
        <taxon>Bacillariophycidae</taxon>
        <taxon>Naviculales</taxon>
        <taxon>Naviculaceae</taxon>
        <taxon>Seminavis</taxon>
    </lineage>
</organism>
<feature type="region of interest" description="Disordered" evidence="2">
    <location>
        <begin position="1"/>
        <end position="31"/>
    </location>
</feature>
<dbReference type="GO" id="GO:0005829">
    <property type="term" value="C:cytosol"/>
    <property type="evidence" value="ECO:0007669"/>
    <property type="project" value="TreeGrafter"/>
</dbReference>
<dbReference type="GO" id="GO:0003677">
    <property type="term" value="F:DNA binding"/>
    <property type="evidence" value="ECO:0007669"/>
    <property type="project" value="InterPro"/>
</dbReference>
<evidence type="ECO:0000256" key="1">
    <source>
        <dbReference type="ARBA" id="ARBA00010490"/>
    </source>
</evidence>
<evidence type="ECO:0000313" key="3">
    <source>
        <dbReference type="EMBL" id="CAB9529090.1"/>
    </source>
</evidence>
<accession>A0A9N8HY65</accession>
<feature type="compositionally biased region" description="Polar residues" evidence="2">
    <location>
        <begin position="1"/>
        <end position="11"/>
    </location>
</feature>
<dbReference type="OrthoDB" id="10252486at2759"/>
<gene>
    <name evidence="3" type="ORF">SEMRO_2399_G326190.1</name>
</gene>
<dbReference type="AlphaFoldDB" id="A0A9N8HY65"/>
<feature type="compositionally biased region" description="Gly residues" evidence="2">
    <location>
        <begin position="20"/>
        <end position="29"/>
    </location>
</feature>
<evidence type="ECO:0000256" key="2">
    <source>
        <dbReference type="SAM" id="MobiDB-lite"/>
    </source>
</evidence>